<keyword evidence="1" id="KW-0732">Signal</keyword>
<evidence type="ECO:0000313" key="3">
    <source>
        <dbReference type="EMBL" id="BAO81363.1"/>
    </source>
</evidence>
<sequence length="150" mass="15750">MKTNRRTVLQATGAMATLVALGIVTAQQAHAAGRPGFDARTLQDALRTLGGAPATSNQISIVSPDIAENGAVVPVTVISRLPKTTEMFVLVERNPLPLTVAFTIPEGTEAEIQTRLRMSESSNIVAVVRADGRLFSVVKETRVILGGCGG</sequence>
<dbReference type="EMBL" id="AP014568">
    <property type="protein sequence ID" value="BAO81363.1"/>
    <property type="molecule type" value="Genomic_DNA"/>
</dbReference>
<evidence type="ECO:0000256" key="1">
    <source>
        <dbReference type="SAM" id="SignalP"/>
    </source>
</evidence>
<organism evidence="3 4">
    <name type="scientific">Serpentinimonas raichei</name>
    <dbReference type="NCBI Taxonomy" id="1458425"/>
    <lineage>
        <taxon>Bacteria</taxon>
        <taxon>Pseudomonadati</taxon>
        <taxon>Pseudomonadota</taxon>
        <taxon>Betaproteobacteria</taxon>
        <taxon>Burkholderiales</taxon>
        <taxon>Comamonadaceae</taxon>
        <taxon>Serpentinimonas</taxon>
    </lineage>
</organism>
<proteinExistence type="predicted"/>
<evidence type="ECO:0000313" key="4">
    <source>
        <dbReference type="Proteomes" id="UP000067461"/>
    </source>
</evidence>
<dbReference type="KEGG" id="cbaa:SRAA_1509"/>
<dbReference type="STRING" id="1458425.SRAA_1509"/>
<protein>
    <submittedName>
        <fullName evidence="3">Predicted secreted protein</fullName>
    </submittedName>
</protein>
<feature type="chain" id="PRO_5001584393" evidence="1">
    <location>
        <begin position="32"/>
        <end position="150"/>
    </location>
</feature>
<dbReference type="OrthoDB" id="9798154at2"/>
<name>A0A060NPE2_9BURK</name>
<dbReference type="Pfam" id="PF13501">
    <property type="entry name" value="SoxY"/>
    <property type="match status" value="1"/>
</dbReference>
<feature type="signal peptide" evidence="1">
    <location>
        <begin position="1"/>
        <end position="31"/>
    </location>
</feature>
<dbReference type="PIRSF" id="PIRSF010312">
    <property type="entry name" value="Sulphur_oxidation_SoxY"/>
    <property type="match status" value="1"/>
</dbReference>
<feature type="domain" description="Ig-like SoxY" evidence="2">
    <location>
        <begin position="49"/>
        <end position="148"/>
    </location>
</feature>
<dbReference type="NCBIfam" id="TIGR04488">
    <property type="entry name" value="SoxY_true_GGCGG"/>
    <property type="match status" value="1"/>
</dbReference>
<dbReference type="Gene3D" id="2.60.40.2470">
    <property type="entry name" value="SoxY domain"/>
    <property type="match status" value="1"/>
</dbReference>
<dbReference type="InterPro" id="IPR038162">
    <property type="entry name" value="SoxY_sf"/>
</dbReference>
<dbReference type="InterPro" id="IPR019546">
    <property type="entry name" value="TAT_signal_bac_arc"/>
</dbReference>
<dbReference type="Proteomes" id="UP000067461">
    <property type="component" value="Chromosome"/>
</dbReference>
<dbReference type="InterPro" id="IPR016568">
    <property type="entry name" value="Sulphur_oxidation_SoxY"/>
</dbReference>
<dbReference type="InterPro" id="IPR006311">
    <property type="entry name" value="TAT_signal"/>
</dbReference>
<dbReference type="InterPro" id="IPR032711">
    <property type="entry name" value="SoxY"/>
</dbReference>
<accession>A0A060NPE2</accession>
<dbReference type="RefSeq" id="WP_144318734.1">
    <property type="nucleotide sequence ID" value="NZ_AP014568.1"/>
</dbReference>
<dbReference type="NCBIfam" id="TIGR01409">
    <property type="entry name" value="TAT_signal_seq"/>
    <property type="match status" value="1"/>
</dbReference>
<dbReference type="HOGENOM" id="CLU_118521_0_0_4"/>
<reference evidence="3 4" key="1">
    <citation type="journal article" date="2014" name="Nat. Commun.">
        <title>Physiological and genomic features of highly alkaliphilic hydrogen-utilizing Betaproteobacteria from a continental serpentinizing site.</title>
        <authorList>
            <person name="Suzuki S."/>
            <person name="Kuenen J.G."/>
            <person name="Schipper K."/>
            <person name="van der Velde S."/>
            <person name="Ishii S."/>
            <person name="Wu A."/>
            <person name="Sorokin D.Y."/>
            <person name="Tenney A."/>
            <person name="Meng X.Y."/>
            <person name="Morrill P.L."/>
            <person name="Kamagata Y."/>
            <person name="Muyzer G."/>
            <person name="Nealson K.H."/>
        </authorList>
    </citation>
    <scope>NUCLEOTIDE SEQUENCE [LARGE SCALE GENOMIC DNA]</scope>
    <source>
        <strain evidence="3 4">A1</strain>
    </source>
</reference>
<dbReference type="AlphaFoldDB" id="A0A060NPE2"/>
<dbReference type="PROSITE" id="PS51318">
    <property type="entry name" value="TAT"/>
    <property type="match status" value="1"/>
</dbReference>
<gene>
    <name evidence="3" type="ORF">SRAA_1509</name>
</gene>
<evidence type="ECO:0000259" key="2">
    <source>
        <dbReference type="Pfam" id="PF13501"/>
    </source>
</evidence>
<keyword evidence="4" id="KW-1185">Reference proteome</keyword>